<protein>
    <recommendedName>
        <fullName evidence="3">His-Xaa-Ser system protein HxsD</fullName>
    </recommendedName>
</protein>
<gene>
    <name evidence="1" type="ORF">GL58_00295</name>
</gene>
<comment type="caution">
    <text evidence="1">The sequence shown here is derived from an EMBL/GenBank/DDBJ whole genome shotgun (WGS) entry which is preliminary data.</text>
</comment>
<sequence>MNSTLVFDPAVYALIALEKAVYRFSDRFTCQIETTPAGLQVTLKPKRGDMSKETHQAALDDFQTEVQDQNLREKIKVETAPIRNLILAHAFSRTGLVSQ</sequence>
<proteinExistence type="predicted"/>
<dbReference type="EMBL" id="JNVD01000010">
    <property type="protein sequence ID" value="KOC27026.1"/>
    <property type="molecule type" value="Genomic_DNA"/>
</dbReference>
<dbReference type="PATRIC" id="fig|285.49.peg.62"/>
<dbReference type="AlphaFoldDB" id="A0A0L7MYN4"/>
<dbReference type="NCBIfam" id="TIGR03976">
    <property type="entry name" value="chp_LLNDYxLRE"/>
    <property type="match status" value="1"/>
</dbReference>
<dbReference type="Proteomes" id="UP000037442">
    <property type="component" value="Unassembled WGS sequence"/>
</dbReference>
<dbReference type="RefSeq" id="WP_053282257.1">
    <property type="nucleotide sequence ID" value="NZ_JNVD01000010.1"/>
</dbReference>
<evidence type="ECO:0000313" key="2">
    <source>
        <dbReference type="Proteomes" id="UP000037442"/>
    </source>
</evidence>
<accession>A0A0L7MYN4</accession>
<reference evidence="2" key="1">
    <citation type="submission" date="2014-06" db="EMBL/GenBank/DDBJ databases">
        <title>Draft genome sequence of C. testosteroni WDL7.</title>
        <authorList>
            <person name="Wu Y."/>
            <person name="Seshan H."/>
            <person name="Arumugam K."/>
        </authorList>
    </citation>
    <scope>NUCLEOTIDE SEQUENCE [LARGE SCALE GENOMIC DNA]</scope>
    <source>
        <strain evidence="2">WDL7</strain>
    </source>
</reference>
<evidence type="ECO:0000313" key="1">
    <source>
        <dbReference type="EMBL" id="KOC27026.1"/>
    </source>
</evidence>
<evidence type="ECO:0008006" key="3">
    <source>
        <dbReference type="Google" id="ProtNLM"/>
    </source>
</evidence>
<dbReference type="InterPro" id="IPR023974">
    <property type="entry name" value="HxsD"/>
</dbReference>
<organism evidence="1 2">
    <name type="scientific">Comamonas testosteroni</name>
    <name type="common">Pseudomonas testosteroni</name>
    <dbReference type="NCBI Taxonomy" id="285"/>
    <lineage>
        <taxon>Bacteria</taxon>
        <taxon>Pseudomonadati</taxon>
        <taxon>Pseudomonadota</taxon>
        <taxon>Betaproteobacteria</taxon>
        <taxon>Burkholderiales</taxon>
        <taxon>Comamonadaceae</taxon>
        <taxon>Comamonas</taxon>
    </lineage>
</organism>
<name>A0A0L7MYN4_COMTE</name>